<gene>
    <name evidence="2" type="ORF">DKP91_15735</name>
</gene>
<dbReference type="AlphaFoldDB" id="A0AB73TLQ4"/>
<dbReference type="EMBL" id="QHGU01000187">
    <property type="protein sequence ID" value="PZM52199.1"/>
    <property type="molecule type" value="Genomic_DNA"/>
</dbReference>
<name>A0AB73TLQ4_ENTFC</name>
<dbReference type="PROSITE" id="PS51186">
    <property type="entry name" value="GNAT"/>
    <property type="match status" value="1"/>
</dbReference>
<dbReference type="CDD" id="cd04301">
    <property type="entry name" value="NAT_SF"/>
    <property type="match status" value="1"/>
</dbReference>
<dbReference type="InterPro" id="IPR000182">
    <property type="entry name" value="GNAT_dom"/>
</dbReference>
<sequence length="190" mass="22862">MFFCRKKKLIKQLEELSEEYEWQERARMTELLRKENDKYCQNYPLYNFGEENIIIVDSLYLRQCPNIFIFKIIDRPIEGWMFSPFAGLEYFDWTVLVGRLECSQKIDETIKIERLYVSEPYRNKGIATYMMKRIISWGELEGLSLLKLTAQTKSEPSTNELSQKNLLLFYQKLGFIPTKKNSNRFEYYYG</sequence>
<proteinExistence type="predicted"/>
<feature type="domain" description="N-acetyltransferase" evidence="1">
    <location>
        <begin position="1"/>
        <end position="190"/>
    </location>
</feature>
<evidence type="ECO:0000313" key="2">
    <source>
        <dbReference type="EMBL" id="PZM52199.1"/>
    </source>
</evidence>
<reference evidence="2 3" key="1">
    <citation type="submission" date="2018-05" db="EMBL/GenBank/DDBJ databases">
        <title>Vancomycin-resistant Enterococcus faecium strain from Chelyabinsk, Russia.</title>
        <authorList>
            <person name="Gostev V."/>
            <person name="Goncharov A."/>
            <person name="Kolodzhieva V."/>
            <person name="Suvorov A."/>
            <person name="Sidorenko S."/>
            <person name="Zueva L."/>
        </authorList>
    </citation>
    <scope>NUCLEOTIDE SEQUENCE [LARGE SCALE GENOMIC DNA]</scope>
    <source>
        <strain evidence="2 3">20</strain>
    </source>
</reference>
<dbReference type="Pfam" id="PF00583">
    <property type="entry name" value="Acetyltransf_1"/>
    <property type="match status" value="1"/>
</dbReference>
<dbReference type="InterPro" id="IPR016181">
    <property type="entry name" value="Acyl_CoA_acyltransferase"/>
</dbReference>
<dbReference type="Gene3D" id="3.40.630.30">
    <property type="match status" value="1"/>
</dbReference>
<dbReference type="Proteomes" id="UP000249070">
    <property type="component" value="Unassembled WGS sequence"/>
</dbReference>
<accession>A0AB73TLQ4</accession>
<comment type="caution">
    <text evidence="2">The sequence shown here is derived from an EMBL/GenBank/DDBJ whole genome shotgun (WGS) entry which is preliminary data.</text>
</comment>
<dbReference type="SUPFAM" id="SSF55729">
    <property type="entry name" value="Acyl-CoA N-acyltransferases (Nat)"/>
    <property type="match status" value="1"/>
</dbReference>
<feature type="non-terminal residue" evidence="2">
    <location>
        <position position="190"/>
    </location>
</feature>
<evidence type="ECO:0000259" key="1">
    <source>
        <dbReference type="PROSITE" id="PS51186"/>
    </source>
</evidence>
<dbReference type="RefSeq" id="WP_111230990.1">
    <property type="nucleotide sequence ID" value="NZ_QHGU01000187.1"/>
</dbReference>
<dbReference type="GO" id="GO:0016747">
    <property type="term" value="F:acyltransferase activity, transferring groups other than amino-acyl groups"/>
    <property type="evidence" value="ECO:0007669"/>
    <property type="project" value="InterPro"/>
</dbReference>
<protein>
    <submittedName>
        <fullName evidence="2">GNAT family N-acetyltransferase</fullName>
    </submittedName>
</protein>
<evidence type="ECO:0000313" key="3">
    <source>
        <dbReference type="Proteomes" id="UP000249070"/>
    </source>
</evidence>
<organism evidence="2 3">
    <name type="scientific">Enterococcus faecium</name>
    <name type="common">Streptococcus faecium</name>
    <dbReference type="NCBI Taxonomy" id="1352"/>
    <lineage>
        <taxon>Bacteria</taxon>
        <taxon>Bacillati</taxon>
        <taxon>Bacillota</taxon>
        <taxon>Bacilli</taxon>
        <taxon>Lactobacillales</taxon>
        <taxon>Enterococcaceae</taxon>
        <taxon>Enterococcus</taxon>
    </lineage>
</organism>